<dbReference type="Gene3D" id="3.90.640.10">
    <property type="entry name" value="Actin, Chain A, domain 4"/>
    <property type="match status" value="1"/>
</dbReference>
<dbReference type="SUPFAM" id="SSF53067">
    <property type="entry name" value="Actin-like ATPase domain"/>
    <property type="match status" value="1"/>
</dbReference>
<protein>
    <submittedName>
        <fullName evidence="4">Uncharacterized protein</fullName>
    </submittedName>
</protein>
<dbReference type="OrthoDB" id="10262720at2759"/>
<dbReference type="InterPro" id="IPR043129">
    <property type="entry name" value="ATPase_NBD"/>
</dbReference>
<dbReference type="InterPro" id="IPR013126">
    <property type="entry name" value="Hsp_70_fam"/>
</dbReference>
<dbReference type="Proteomes" id="UP000655225">
    <property type="component" value="Unassembled WGS sequence"/>
</dbReference>
<name>A0A834ZRW1_TETSI</name>
<feature type="compositionally biased region" description="Polar residues" evidence="3">
    <location>
        <begin position="155"/>
        <end position="169"/>
    </location>
</feature>
<reference evidence="4 5" key="1">
    <citation type="submission" date="2020-04" db="EMBL/GenBank/DDBJ databases">
        <title>Plant Genome Project.</title>
        <authorList>
            <person name="Zhang R.-G."/>
        </authorList>
    </citation>
    <scope>NUCLEOTIDE SEQUENCE [LARGE SCALE GENOMIC DNA]</scope>
    <source>
        <strain evidence="4">YNK0</strain>
        <tissue evidence="4">Leaf</tissue>
    </source>
</reference>
<gene>
    <name evidence="4" type="ORF">HHK36_000612</name>
</gene>
<dbReference type="Pfam" id="PF00012">
    <property type="entry name" value="HSP70"/>
    <property type="match status" value="1"/>
</dbReference>
<evidence type="ECO:0000256" key="1">
    <source>
        <dbReference type="ARBA" id="ARBA00022741"/>
    </source>
</evidence>
<dbReference type="AlphaFoldDB" id="A0A834ZRW1"/>
<dbReference type="GO" id="GO:0140662">
    <property type="term" value="F:ATP-dependent protein folding chaperone"/>
    <property type="evidence" value="ECO:0007669"/>
    <property type="project" value="InterPro"/>
</dbReference>
<dbReference type="GO" id="GO:0005524">
    <property type="term" value="F:ATP binding"/>
    <property type="evidence" value="ECO:0007669"/>
    <property type="project" value="UniProtKB-KW"/>
</dbReference>
<feature type="region of interest" description="Disordered" evidence="3">
    <location>
        <begin position="134"/>
        <end position="180"/>
    </location>
</feature>
<keyword evidence="2" id="KW-0067">ATP-binding</keyword>
<feature type="compositionally biased region" description="Basic and acidic residues" evidence="3">
    <location>
        <begin position="170"/>
        <end position="180"/>
    </location>
</feature>
<keyword evidence="1" id="KW-0547">Nucleotide-binding</keyword>
<proteinExistence type="predicted"/>
<comment type="caution">
    <text evidence="4">The sequence shown here is derived from an EMBL/GenBank/DDBJ whole genome shotgun (WGS) entry which is preliminary data.</text>
</comment>
<sequence>MAEATTTSSPMNTFLPLVAKNPLPVGWWDITWAVGGLLMQGQVVGIGAAALDSKVRSTITCQKFEELCGDLWEKSFIPFKEVLKHSGLKVDEVELIGNATHVFISRSHYSHNGKSVFVSQQEWNTFFGSSRCSEAAPGNNSEGNKDYLPVDDGISNASNSNVEKQSSMDPDTKETEEADI</sequence>
<keyword evidence="5" id="KW-1185">Reference proteome</keyword>
<dbReference type="EMBL" id="JABCRI010000001">
    <property type="protein sequence ID" value="KAF8412644.1"/>
    <property type="molecule type" value="Genomic_DNA"/>
</dbReference>
<accession>A0A834ZRW1</accession>
<organism evidence="4 5">
    <name type="scientific">Tetracentron sinense</name>
    <name type="common">Spur-leaf</name>
    <dbReference type="NCBI Taxonomy" id="13715"/>
    <lineage>
        <taxon>Eukaryota</taxon>
        <taxon>Viridiplantae</taxon>
        <taxon>Streptophyta</taxon>
        <taxon>Embryophyta</taxon>
        <taxon>Tracheophyta</taxon>
        <taxon>Spermatophyta</taxon>
        <taxon>Magnoliopsida</taxon>
        <taxon>Trochodendrales</taxon>
        <taxon>Trochodendraceae</taxon>
        <taxon>Tetracentron</taxon>
    </lineage>
</organism>
<evidence type="ECO:0000256" key="2">
    <source>
        <dbReference type="ARBA" id="ARBA00022840"/>
    </source>
</evidence>
<evidence type="ECO:0000313" key="5">
    <source>
        <dbReference type="Proteomes" id="UP000655225"/>
    </source>
</evidence>
<evidence type="ECO:0000313" key="4">
    <source>
        <dbReference type="EMBL" id="KAF8412644.1"/>
    </source>
</evidence>
<evidence type="ECO:0000256" key="3">
    <source>
        <dbReference type="SAM" id="MobiDB-lite"/>
    </source>
</evidence>
<dbReference type="Gene3D" id="3.30.420.40">
    <property type="match status" value="1"/>
</dbReference>